<dbReference type="PANTHER" id="PTHR11927:SF9">
    <property type="entry name" value="L-FUCOSYLTRANSFERASE"/>
    <property type="match status" value="1"/>
</dbReference>
<dbReference type="GO" id="GO:0016020">
    <property type="term" value="C:membrane"/>
    <property type="evidence" value="ECO:0007669"/>
    <property type="project" value="InterPro"/>
</dbReference>
<evidence type="ECO:0000256" key="2">
    <source>
        <dbReference type="ARBA" id="ARBA00022679"/>
    </source>
</evidence>
<dbReference type="GeneID" id="49203581"/>
<evidence type="ECO:0000313" key="4">
    <source>
        <dbReference type="EMBL" id="RHC83801.1"/>
    </source>
</evidence>
<dbReference type="OrthoDB" id="9794601at2"/>
<dbReference type="Pfam" id="PF01531">
    <property type="entry name" value="Glyco_transf_11"/>
    <property type="match status" value="1"/>
</dbReference>
<dbReference type="EMBL" id="BQNZ01000002">
    <property type="protein sequence ID" value="GKH72628.1"/>
    <property type="molecule type" value="Genomic_DNA"/>
</dbReference>
<reference evidence="3" key="2">
    <citation type="submission" date="2022-01" db="EMBL/GenBank/DDBJ databases">
        <title>Novel bile acid biosynthetic pathways are enriched in the microbiome of centenarians.</title>
        <authorList>
            <person name="Sato Y."/>
            <person name="Atarashi K."/>
            <person name="Plichta R.D."/>
            <person name="Arai Y."/>
            <person name="Sasajima S."/>
            <person name="Kearney M.S."/>
            <person name="Suda W."/>
            <person name="Takeshita K."/>
            <person name="Sasaki T."/>
            <person name="Okamoto S."/>
            <person name="Skelly N.A."/>
            <person name="Okamura Y."/>
            <person name="Vlamakis H."/>
            <person name="Li Y."/>
            <person name="Tanoue T."/>
            <person name="Takei H."/>
            <person name="Nittono H."/>
            <person name="Narushima S."/>
            <person name="Irie J."/>
            <person name="Itoh H."/>
            <person name="Moriya K."/>
            <person name="Sugiura Y."/>
            <person name="Suematsu M."/>
            <person name="Moritoki N."/>
            <person name="Shibata S."/>
            <person name="Littman R.D."/>
            <person name="Fischbach A.M."/>
            <person name="Uwamino Y."/>
            <person name="Inoue T."/>
            <person name="Honda A."/>
            <person name="Hattori M."/>
            <person name="Murai T."/>
            <person name="Xavier J.R."/>
            <person name="Hirose N."/>
            <person name="Honda K."/>
        </authorList>
    </citation>
    <scope>NUCLEOTIDE SEQUENCE</scope>
    <source>
        <strain evidence="3">CE91-St3</strain>
    </source>
</reference>
<accession>A0A3R5W685</accession>
<reference evidence="4 5" key="1">
    <citation type="submission" date="2018-08" db="EMBL/GenBank/DDBJ databases">
        <title>A genome reference for cultivated species of the human gut microbiota.</title>
        <authorList>
            <person name="Zou Y."/>
            <person name="Xue W."/>
            <person name="Luo G."/>
        </authorList>
    </citation>
    <scope>NUCLEOTIDE SEQUENCE [LARGE SCALE GENOMIC DNA]</scope>
    <source>
        <strain evidence="4 5">AM34-17</strain>
    </source>
</reference>
<evidence type="ECO:0000313" key="3">
    <source>
        <dbReference type="EMBL" id="GKH72628.1"/>
    </source>
</evidence>
<gene>
    <name evidence="3" type="ORF">CE91St3_24910</name>
    <name evidence="4" type="ORF">DW828_11920</name>
</gene>
<dbReference type="GO" id="GO:0005975">
    <property type="term" value="P:carbohydrate metabolic process"/>
    <property type="evidence" value="ECO:0007669"/>
    <property type="project" value="InterPro"/>
</dbReference>
<dbReference type="GO" id="GO:0008107">
    <property type="term" value="F:galactoside 2-alpha-L-fucosyltransferase activity"/>
    <property type="evidence" value="ECO:0007669"/>
    <property type="project" value="InterPro"/>
</dbReference>
<keyword evidence="2 4" id="KW-0808">Transferase</keyword>
<dbReference type="Proteomes" id="UP000286260">
    <property type="component" value="Unassembled WGS sequence"/>
</dbReference>
<evidence type="ECO:0000313" key="5">
    <source>
        <dbReference type="Proteomes" id="UP000286260"/>
    </source>
</evidence>
<proteinExistence type="predicted"/>
<dbReference type="CDD" id="cd11301">
    <property type="entry name" value="Fut1_Fut2_like"/>
    <property type="match status" value="1"/>
</dbReference>
<name>A0A3R5W685_9BACT</name>
<organism evidence="4 5">
    <name type="scientific">Parabacteroides merdae</name>
    <dbReference type="NCBI Taxonomy" id="46503"/>
    <lineage>
        <taxon>Bacteria</taxon>
        <taxon>Pseudomonadati</taxon>
        <taxon>Bacteroidota</taxon>
        <taxon>Bacteroidia</taxon>
        <taxon>Bacteroidales</taxon>
        <taxon>Tannerellaceae</taxon>
        <taxon>Parabacteroides</taxon>
    </lineage>
</organism>
<comment type="caution">
    <text evidence="4">The sequence shown here is derived from an EMBL/GenBank/DDBJ whole genome shotgun (WGS) entry which is preliminary data.</text>
</comment>
<dbReference type="PANTHER" id="PTHR11927">
    <property type="entry name" value="GALACTOSIDE 2-L-FUCOSYLTRANSFERASE"/>
    <property type="match status" value="1"/>
</dbReference>
<dbReference type="InterPro" id="IPR002516">
    <property type="entry name" value="Glyco_trans_11"/>
</dbReference>
<dbReference type="Proteomes" id="UP001055114">
    <property type="component" value="Unassembled WGS sequence"/>
</dbReference>
<protein>
    <submittedName>
        <fullName evidence="4">Alpha-1,2-fucosyltransferase</fullName>
    </submittedName>
</protein>
<dbReference type="RefSeq" id="WP_005635503.1">
    <property type="nucleotide sequence ID" value="NZ_BAABYG010000001.1"/>
</dbReference>
<evidence type="ECO:0000256" key="1">
    <source>
        <dbReference type="ARBA" id="ARBA00022676"/>
    </source>
</evidence>
<dbReference type="AlphaFoldDB" id="A0A3R5W685"/>
<sequence length="276" mass="32791">MKKKDIILRVWGGVGNQLFIYAFAKVLSLITDCKVTLDIRTGFANDGYKRVYRLGDFSISLLPALRFYTLLSFAQRKMPYIRHLLAYKFDFFEEDQKYPLETLDSFFKIYSDKNLYLQGYWQYFDFSSYRDVLLKDLRFEVEINNTYLYYSDLIEKSNAVAIHFRRIQYEPVISIDYYKKAIKYISENVENPTFFIFSDDINWCRENLSINGICFFVENFKDELYELKLMSQCNHFIIANSTFSWWGAWLSVNADKKVIMPDGYTDVSMNGSIVHI</sequence>
<keyword evidence="1 4" id="KW-0328">Glycosyltransferase</keyword>
<dbReference type="EMBL" id="QSII01000016">
    <property type="protein sequence ID" value="RHC83801.1"/>
    <property type="molecule type" value="Genomic_DNA"/>
</dbReference>